<reference evidence="2 3" key="1">
    <citation type="submission" date="2023-10" db="EMBL/GenBank/DDBJ databases">
        <title>Chromosome-scale genome assembly provides insights into flower coloration mechanisms of Canna indica.</title>
        <authorList>
            <person name="Li C."/>
        </authorList>
    </citation>
    <scope>NUCLEOTIDE SEQUENCE [LARGE SCALE GENOMIC DNA]</scope>
    <source>
        <tissue evidence="2">Flower</tissue>
    </source>
</reference>
<dbReference type="Proteomes" id="UP001327560">
    <property type="component" value="Chromosome 5"/>
</dbReference>
<proteinExistence type="predicted"/>
<dbReference type="AlphaFoldDB" id="A0AAQ3KG56"/>
<sequence length="173" mass="18492">MTSLASLKKLSSSPPTAALAPPQHPAVLVWDPPLRLPSYISCLPKPPTRPLVDQIICLVFESCLTCAYRAKDGWERVGEGGERLLNPRARVEVALRRILKGGPCATNNHESVPQSVKRRRGEPQEGGAIVGPAWRGGDATEVILRLPAASGIGDGECGGERQSDRVRVVGVFG</sequence>
<organism evidence="2 3">
    <name type="scientific">Canna indica</name>
    <name type="common">Indian-shot</name>
    <dbReference type="NCBI Taxonomy" id="4628"/>
    <lineage>
        <taxon>Eukaryota</taxon>
        <taxon>Viridiplantae</taxon>
        <taxon>Streptophyta</taxon>
        <taxon>Embryophyta</taxon>
        <taxon>Tracheophyta</taxon>
        <taxon>Spermatophyta</taxon>
        <taxon>Magnoliopsida</taxon>
        <taxon>Liliopsida</taxon>
        <taxon>Zingiberales</taxon>
        <taxon>Cannaceae</taxon>
        <taxon>Canna</taxon>
    </lineage>
</organism>
<name>A0AAQ3KG56_9LILI</name>
<gene>
    <name evidence="2" type="ORF">Cni_G16491</name>
</gene>
<feature type="region of interest" description="Disordered" evidence="1">
    <location>
        <begin position="104"/>
        <end position="130"/>
    </location>
</feature>
<evidence type="ECO:0000256" key="1">
    <source>
        <dbReference type="SAM" id="MobiDB-lite"/>
    </source>
</evidence>
<dbReference type="EMBL" id="CP136894">
    <property type="protein sequence ID" value="WOL07744.1"/>
    <property type="molecule type" value="Genomic_DNA"/>
</dbReference>
<evidence type="ECO:0000313" key="2">
    <source>
        <dbReference type="EMBL" id="WOL07744.1"/>
    </source>
</evidence>
<keyword evidence="3" id="KW-1185">Reference proteome</keyword>
<accession>A0AAQ3KG56</accession>
<feature type="compositionally biased region" description="Polar residues" evidence="1">
    <location>
        <begin position="105"/>
        <end position="114"/>
    </location>
</feature>
<evidence type="ECO:0000313" key="3">
    <source>
        <dbReference type="Proteomes" id="UP001327560"/>
    </source>
</evidence>
<protein>
    <submittedName>
        <fullName evidence="2">Uncharacterized protein</fullName>
    </submittedName>
</protein>